<dbReference type="GO" id="GO:0016301">
    <property type="term" value="F:kinase activity"/>
    <property type="evidence" value="ECO:0007669"/>
    <property type="project" value="UniProtKB-KW"/>
</dbReference>
<evidence type="ECO:0000256" key="3">
    <source>
        <dbReference type="ARBA" id="ARBA00022741"/>
    </source>
</evidence>
<dbReference type="CDD" id="cd01167">
    <property type="entry name" value="bac_FRK"/>
    <property type="match status" value="1"/>
</dbReference>
<sequence length="324" mass="36242">MKSYDVTSLGELLIDFTENGKSEQGNCMFEANPGGAPCNVLAMLAKLGYKTSFIGKVGDDFFGNQLKSSLDELNIDAGYLYRDEKIHTTLALVHTDPDGDRDFSFYRNPGADMMLTEDEVPKNRISDSRIFHYGSLSMTHEGVRKATKKAIRIAEDSKAILSFDPNLRPPLWETLDDAKEQILYGLAHCHILKISDNEIQWLTGEDDFTAGVNWIRDRFDIKLILVSMGKEGSRAYCGETMVEVLPFLQKKTIETTGAGDTFGGCILAYVLEHGLDHLTRENLTEMLTFANAAASLITTKKGALRVMPTKEEISALIEYRRNYK</sequence>
<evidence type="ECO:0000256" key="5">
    <source>
        <dbReference type="ARBA" id="ARBA00022840"/>
    </source>
</evidence>
<evidence type="ECO:0000256" key="1">
    <source>
        <dbReference type="ARBA" id="ARBA00010688"/>
    </source>
</evidence>
<proteinExistence type="inferred from homology"/>
<dbReference type="KEGG" id="bliq:INP51_09865"/>
<feature type="domain" description="Carbohydrate kinase PfkB" evidence="6">
    <location>
        <begin position="6"/>
        <end position="309"/>
    </location>
</feature>
<evidence type="ECO:0000256" key="2">
    <source>
        <dbReference type="ARBA" id="ARBA00022679"/>
    </source>
</evidence>
<evidence type="ECO:0000313" key="7">
    <source>
        <dbReference type="EMBL" id="QOV18326.1"/>
    </source>
</evidence>
<name>A0A7M2RDF8_9FIRM</name>
<gene>
    <name evidence="7" type="ORF">INP51_09865</name>
</gene>
<dbReference type="SUPFAM" id="SSF53613">
    <property type="entry name" value="Ribokinase-like"/>
    <property type="match status" value="1"/>
</dbReference>
<dbReference type="InterPro" id="IPR029056">
    <property type="entry name" value="Ribokinase-like"/>
</dbReference>
<keyword evidence="8" id="KW-1185">Reference proteome</keyword>
<keyword evidence="4 7" id="KW-0418">Kinase</keyword>
<evidence type="ECO:0000259" key="6">
    <source>
        <dbReference type="Pfam" id="PF00294"/>
    </source>
</evidence>
<dbReference type="EMBL" id="CP063304">
    <property type="protein sequence ID" value="QOV18326.1"/>
    <property type="molecule type" value="Genomic_DNA"/>
</dbReference>
<dbReference type="AlphaFoldDB" id="A0A7M2RDF8"/>
<dbReference type="Proteomes" id="UP000593601">
    <property type="component" value="Chromosome"/>
</dbReference>
<protein>
    <submittedName>
        <fullName evidence="7">Carbohydrate kinase</fullName>
    </submittedName>
</protein>
<keyword evidence="5" id="KW-0067">ATP-binding</keyword>
<accession>A0A7M2RDF8</accession>
<keyword evidence="2" id="KW-0808">Transferase</keyword>
<dbReference type="PANTHER" id="PTHR43085:SF1">
    <property type="entry name" value="PSEUDOURIDINE KINASE-RELATED"/>
    <property type="match status" value="1"/>
</dbReference>
<dbReference type="InterPro" id="IPR050306">
    <property type="entry name" value="PfkB_Carbo_kinase"/>
</dbReference>
<evidence type="ECO:0000313" key="8">
    <source>
        <dbReference type="Proteomes" id="UP000593601"/>
    </source>
</evidence>
<evidence type="ECO:0000256" key="4">
    <source>
        <dbReference type="ARBA" id="ARBA00022777"/>
    </source>
</evidence>
<comment type="similarity">
    <text evidence="1">Belongs to the carbohydrate kinase PfkB family.</text>
</comment>
<reference evidence="7 8" key="1">
    <citation type="submission" date="2020-10" db="EMBL/GenBank/DDBJ databases">
        <title>Blautia liquoris sp.nov., isolated from the mud in a fermentation cellar used for the production of Chinese strong-flavoured liquor.</title>
        <authorList>
            <person name="Lu L."/>
        </authorList>
    </citation>
    <scope>NUCLEOTIDE SEQUENCE [LARGE SCALE GENOMIC DNA]</scope>
    <source>
        <strain evidence="7 8">LZLJ-3</strain>
    </source>
</reference>
<organism evidence="7 8">
    <name type="scientific">Blautia liquoris</name>
    <dbReference type="NCBI Taxonomy" id="2779518"/>
    <lineage>
        <taxon>Bacteria</taxon>
        <taxon>Bacillati</taxon>
        <taxon>Bacillota</taxon>
        <taxon>Clostridia</taxon>
        <taxon>Lachnospirales</taxon>
        <taxon>Lachnospiraceae</taxon>
        <taxon>Blautia</taxon>
    </lineage>
</organism>
<dbReference type="Gene3D" id="3.40.1190.20">
    <property type="match status" value="1"/>
</dbReference>
<dbReference type="InterPro" id="IPR011611">
    <property type="entry name" value="PfkB_dom"/>
</dbReference>
<dbReference type="PANTHER" id="PTHR43085">
    <property type="entry name" value="HEXOKINASE FAMILY MEMBER"/>
    <property type="match status" value="1"/>
</dbReference>
<dbReference type="Pfam" id="PF00294">
    <property type="entry name" value="PfkB"/>
    <property type="match status" value="1"/>
</dbReference>
<dbReference type="RefSeq" id="WP_193734688.1">
    <property type="nucleotide sequence ID" value="NZ_CP063304.1"/>
</dbReference>
<dbReference type="GO" id="GO:0005524">
    <property type="term" value="F:ATP binding"/>
    <property type="evidence" value="ECO:0007669"/>
    <property type="project" value="UniProtKB-KW"/>
</dbReference>
<keyword evidence="3" id="KW-0547">Nucleotide-binding</keyword>